<dbReference type="Proteomes" id="UP000234681">
    <property type="component" value="Chromosome 17"/>
</dbReference>
<organism evidence="1 2">
    <name type="scientific">Rattus norvegicus</name>
    <name type="common">Rat</name>
    <dbReference type="NCBI Taxonomy" id="10116"/>
    <lineage>
        <taxon>Eukaryota</taxon>
        <taxon>Metazoa</taxon>
        <taxon>Chordata</taxon>
        <taxon>Craniata</taxon>
        <taxon>Vertebrata</taxon>
        <taxon>Euteleostomi</taxon>
        <taxon>Mammalia</taxon>
        <taxon>Eutheria</taxon>
        <taxon>Euarchontoglires</taxon>
        <taxon>Glires</taxon>
        <taxon>Rodentia</taxon>
        <taxon>Myomorpha</taxon>
        <taxon>Muroidea</taxon>
        <taxon>Muridae</taxon>
        <taxon>Murinae</taxon>
        <taxon>Rattus</taxon>
    </lineage>
</organism>
<name>A6J7P2_RAT</name>
<protein>
    <submittedName>
        <fullName evidence="1">RCG44150, isoform CRA_a</fullName>
    </submittedName>
</protein>
<dbReference type="EMBL" id="CH473977">
    <property type="protein sequence ID" value="EDL98392.1"/>
    <property type="molecule type" value="Genomic_DNA"/>
</dbReference>
<accession>A6J7P2</accession>
<sequence>MPWDYSYWKYTYQPVAWRCQDPSKLALDEIPSTSSFRVSSDKVLRVLTRLSLCGLLECDAQEFSTYRSIPTCLQKPSHPARSDFRTLRDRNLTGWIASVFQNHTHPIRMEKLTIFMWFNLMPVVLI</sequence>
<dbReference type="AlphaFoldDB" id="A6J7P2"/>
<gene>
    <name evidence="1" type="ORF">rCG_44150</name>
</gene>
<proteinExistence type="predicted"/>
<evidence type="ECO:0000313" key="1">
    <source>
        <dbReference type="EMBL" id="EDL98392.1"/>
    </source>
</evidence>
<evidence type="ECO:0000313" key="2">
    <source>
        <dbReference type="Proteomes" id="UP000234681"/>
    </source>
</evidence>
<reference evidence="2" key="1">
    <citation type="submission" date="2005-09" db="EMBL/GenBank/DDBJ databases">
        <authorList>
            <person name="Mural R.J."/>
            <person name="Li P.W."/>
            <person name="Adams M.D."/>
            <person name="Amanatides P.G."/>
            <person name="Baden-Tillson H."/>
            <person name="Barnstead M."/>
            <person name="Chin S.H."/>
            <person name="Dew I."/>
            <person name="Evans C.A."/>
            <person name="Ferriera S."/>
            <person name="Flanigan M."/>
            <person name="Fosler C."/>
            <person name="Glodek A."/>
            <person name="Gu Z."/>
            <person name="Holt R.A."/>
            <person name="Jennings D."/>
            <person name="Kraft C.L."/>
            <person name="Lu F."/>
            <person name="Nguyen T."/>
            <person name="Nusskern D.R."/>
            <person name="Pfannkoch C.M."/>
            <person name="Sitter C."/>
            <person name="Sutton G.G."/>
            <person name="Venter J.C."/>
            <person name="Wang Z."/>
            <person name="Woodage T."/>
            <person name="Zheng X.H."/>
            <person name="Zhong F."/>
        </authorList>
    </citation>
    <scope>NUCLEOTIDE SEQUENCE [LARGE SCALE GENOMIC DNA]</scope>
    <source>
        <strain>BN</strain>
        <strain evidence="2">Sprague-Dawley</strain>
    </source>
</reference>